<feature type="transmembrane region" description="Helical" evidence="10">
    <location>
        <begin position="20"/>
        <end position="40"/>
    </location>
</feature>
<evidence type="ECO:0000256" key="7">
    <source>
        <dbReference type="ARBA" id="ARBA00022840"/>
    </source>
</evidence>
<evidence type="ECO:0000313" key="12">
    <source>
        <dbReference type="EMBL" id="TDT30990.1"/>
    </source>
</evidence>
<dbReference type="CDD" id="cd16917">
    <property type="entry name" value="HATPase_UhpB-NarQ-NarX-like"/>
    <property type="match status" value="1"/>
</dbReference>
<dbReference type="PANTHER" id="PTHR24421">
    <property type="entry name" value="NITRATE/NITRITE SENSOR PROTEIN NARX-RELATED"/>
    <property type="match status" value="1"/>
</dbReference>
<dbReference type="InterPro" id="IPR050482">
    <property type="entry name" value="Sensor_HK_TwoCompSys"/>
</dbReference>
<reference evidence="12 13" key="1">
    <citation type="submission" date="2019-03" db="EMBL/GenBank/DDBJ databases">
        <title>Genomic Encyclopedia of Archaeal and Bacterial Type Strains, Phase II (KMG-II): from individual species to whole genera.</title>
        <authorList>
            <person name="Goeker M."/>
        </authorList>
    </citation>
    <scope>NUCLEOTIDE SEQUENCE [LARGE SCALE GENOMIC DNA]</scope>
    <source>
        <strain evidence="12 13">DSM 24323</strain>
    </source>
</reference>
<gene>
    <name evidence="12" type="ORF">CLV29_2399</name>
</gene>
<dbReference type="InterPro" id="IPR003594">
    <property type="entry name" value="HATPase_dom"/>
</dbReference>
<evidence type="ECO:0000256" key="5">
    <source>
        <dbReference type="ARBA" id="ARBA00022741"/>
    </source>
</evidence>
<dbReference type="Pfam" id="PF23539">
    <property type="entry name" value="DUF7134"/>
    <property type="match status" value="1"/>
</dbReference>
<keyword evidence="7" id="KW-0067">ATP-binding</keyword>
<dbReference type="GO" id="GO:0016020">
    <property type="term" value="C:membrane"/>
    <property type="evidence" value="ECO:0007669"/>
    <property type="project" value="InterPro"/>
</dbReference>
<dbReference type="EC" id="2.7.13.3" evidence="2"/>
<evidence type="ECO:0000256" key="9">
    <source>
        <dbReference type="SAM" id="MobiDB-lite"/>
    </source>
</evidence>
<dbReference type="OrthoDB" id="227596at2"/>
<evidence type="ECO:0000256" key="4">
    <source>
        <dbReference type="ARBA" id="ARBA00022679"/>
    </source>
</evidence>
<dbReference type="SMART" id="SM00387">
    <property type="entry name" value="HATPase_c"/>
    <property type="match status" value="1"/>
</dbReference>
<keyword evidence="10" id="KW-1133">Transmembrane helix</keyword>
<dbReference type="InterPro" id="IPR055558">
    <property type="entry name" value="DUF7134"/>
</dbReference>
<comment type="catalytic activity">
    <reaction evidence="1">
        <text>ATP + protein L-histidine = ADP + protein N-phospho-L-histidine.</text>
        <dbReference type="EC" id="2.7.13.3"/>
    </reaction>
</comment>
<dbReference type="Gene3D" id="1.20.5.1930">
    <property type="match status" value="1"/>
</dbReference>
<protein>
    <recommendedName>
        <fullName evidence="2">histidine kinase</fullName>
        <ecNumber evidence="2">2.7.13.3</ecNumber>
    </recommendedName>
</protein>
<keyword evidence="13" id="KW-1185">Reference proteome</keyword>
<dbReference type="Pfam" id="PF02518">
    <property type="entry name" value="HATPase_c"/>
    <property type="match status" value="1"/>
</dbReference>
<feature type="domain" description="Histidine kinase/HSP90-like ATPase" evidence="11">
    <location>
        <begin position="317"/>
        <end position="410"/>
    </location>
</feature>
<accession>A0A4R7J1K3</accession>
<dbReference type="EMBL" id="SOAW01000002">
    <property type="protein sequence ID" value="TDT30990.1"/>
    <property type="molecule type" value="Genomic_DNA"/>
</dbReference>
<dbReference type="SUPFAM" id="SSF55874">
    <property type="entry name" value="ATPase domain of HSP90 chaperone/DNA topoisomerase II/histidine kinase"/>
    <property type="match status" value="1"/>
</dbReference>
<dbReference type="AlphaFoldDB" id="A0A4R7J1K3"/>
<keyword evidence="10" id="KW-0472">Membrane</keyword>
<feature type="region of interest" description="Disordered" evidence="9">
    <location>
        <begin position="419"/>
        <end position="487"/>
    </location>
</feature>
<dbReference type="RefSeq" id="WP_133755319.1">
    <property type="nucleotide sequence ID" value="NZ_CP171129.1"/>
</dbReference>
<organism evidence="12 13">
    <name type="scientific">Naumannella halotolerans</name>
    <dbReference type="NCBI Taxonomy" id="993414"/>
    <lineage>
        <taxon>Bacteria</taxon>
        <taxon>Bacillati</taxon>
        <taxon>Actinomycetota</taxon>
        <taxon>Actinomycetes</taxon>
        <taxon>Propionibacteriales</taxon>
        <taxon>Propionibacteriaceae</taxon>
        <taxon>Naumannella</taxon>
    </lineage>
</organism>
<feature type="transmembrane region" description="Helical" evidence="10">
    <location>
        <begin position="118"/>
        <end position="137"/>
    </location>
</feature>
<keyword evidence="3" id="KW-0597">Phosphoprotein</keyword>
<dbReference type="GO" id="GO:0046983">
    <property type="term" value="F:protein dimerization activity"/>
    <property type="evidence" value="ECO:0007669"/>
    <property type="project" value="InterPro"/>
</dbReference>
<feature type="transmembrane region" description="Helical" evidence="10">
    <location>
        <begin position="76"/>
        <end position="106"/>
    </location>
</feature>
<keyword evidence="8" id="KW-0902">Two-component regulatory system</keyword>
<dbReference type="GO" id="GO:0000155">
    <property type="term" value="F:phosphorelay sensor kinase activity"/>
    <property type="evidence" value="ECO:0007669"/>
    <property type="project" value="InterPro"/>
</dbReference>
<evidence type="ECO:0000256" key="3">
    <source>
        <dbReference type="ARBA" id="ARBA00022553"/>
    </source>
</evidence>
<sequence length="487" mass="51884">MRKALRLIAEPGHRSDQAGWLPSLLLSGLATLFFAVPWALQALALAPSLRALDAATMFIASAMVTTAWALRRHYPGLMLVMAVLGCLLQVILLAPFPTPIVPLIVYDFARWSARYSRAALAAGLVGSFIGPAVWLSSTYFGTEPVYSPVAYLVLVVGCAGLVVASYVVARFLRAASDREQERQENAAERMRHALAEREHRSRTAEANARNQIARELHDIVAHSLSVIVVQAEGGKALAERKPEKAAEVLTTIADTSREALGEMRRIVGVLRDGPDAVGQPDYLPAPTLAEIREMVKRAGPRFHYAEQGTPPLEAPKALQLTAYRVVQEAVTNTLKHGGPQAEAQVTVTYHPSSVELSVIDDGAGVDTYNDRQGHGLQGMHERVHSMGGQLVARPSRDGGFAVHAVLPLHGRHRLPRAAGDTAVAHGQGVPGAGQPGPGPSRPGGPPPLPASGPVRQPARPSAATTPQSPLGPFPGTPGGTRDQLEQR</sequence>
<feature type="transmembrane region" description="Helical" evidence="10">
    <location>
        <begin position="149"/>
        <end position="172"/>
    </location>
</feature>
<dbReference type="PANTHER" id="PTHR24421:SF10">
    <property type="entry name" value="NITRATE_NITRITE SENSOR PROTEIN NARQ"/>
    <property type="match status" value="1"/>
</dbReference>
<evidence type="ECO:0000259" key="11">
    <source>
        <dbReference type="SMART" id="SM00387"/>
    </source>
</evidence>
<dbReference type="GO" id="GO:0005524">
    <property type="term" value="F:ATP binding"/>
    <property type="evidence" value="ECO:0007669"/>
    <property type="project" value="UniProtKB-KW"/>
</dbReference>
<evidence type="ECO:0000256" key="10">
    <source>
        <dbReference type="SAM" id="Phobius"/>
    </source>
</evidence>
<name>A0A4R7J1K3_9ACTN</name>
<feature type="transmembrane region" description="Helical" evidence="10">
    <location>
        <begin position="52"/>
        <end position="70"/>
    </location>
</feature>
<evidence type="ECO:0000256" key="6">
    <source>
        <dbReference type="ARBA" id="ARBA00022777"/>
    </source>
</evidence>
<comment type="caution">
    <text evidence="12">The sequence shown here is derived from an EMBL/GenBank/DDBJ whole genome shotgun (WGS) entry which is preliminary data.</text>
</comment>
<proteinExistence type="predicted"/>
<dbReference type="Proteomes" id="UP000295371">
    <property type="component" value="Unassembled WGS sequence"/>
</dbReference>
<keyword evidence="6 12" id="KW-0418">Kinase</keyword>
<evidence type="ECO:0000313" key="13">
    <source>
        <dbReference type="Proteomes" id="UP000295371"/>
    </source>
</evidence>
<evidence type="ECO:0000256" key="2">
    <source>
        <dbReference type="ARBA" id="ARBA00012438"/>
    </source>
</evidence>
<dbReference type="InterPro" id="IPR036890">
    <property type="entry name" value="HATPase_C_sf"/>
</dbReference>
<feature type="compositionally biased region" description="Pro residues" evidence="9">
    <location>
        <begin position="436"/>
        <end position="450"/>
    </location>
</feature>
<dbReference type="Pfam" id="PF07730">
    <property type="entry name" value="HisKA_3"/>
    <property type="match status" value="1"/>
</dbReference>
<keyword evidence="10" id="KW-0812">Transmembrane</keyword>
<evidence type="ECO:0000256" key="1">
    <source>
        <dbReference type="ARBA" id="ARBA00000085"/>
    </source>
</evidence>
<keyword evidence="5" id="KW-0547">Nucleotide-binding</keyword>
<evidence type="ECO:0000256" key="8">
    <source>
        <dbReference type="ARBA" id="ARBA00023012"/>
    </source>
</evidence>
<dbReference type="InterPro" id="IPR011712">
    <property type="entry name" value="Sig_transdc_His_kin_sub3_dim/P"/>
</dbReference>
<dbReference type="Gene3D" id="3.30.565.10">
    <property type="entry name" value="Histidine kinase-like ATPase, C-terminal domain"/>
    <property type="match status" value="1"/>
</dbReference>
<keyword evidence="4" id="KW-0808">Transferase</keyword>